<evidence type="ECO:0000313" key="3">
    <source>
        <dbReference type="Proteomes" id="UP001218188"/>
    </source>
</evidence>
<evidence type="ECO:0000256" key="1">
    <source>
        <dbReference type="SAM" id="MobiDB-lite"/>
    </source>
</evidence>
<keyword evidence="3" id="KW-1185">Reference proteome</keyword>
<dbReference type="AlphaFoldDB" id="A0AAD6SQE2"/>
<evidence type="ECO:0000313" key="2">
    <source>
        <dbReference type="EMBL" id="KAJ7030648.1"/>
    </source>
</evidence>
<dbReference type="Proteomes" id="UP001218188">
    <property type="component" value="Unassembled WGS sequence"/>
</dbReference>
<protein>
    <submittedName>
        <fullName evidence="2">Uncharacterized protein</fullName>
    </submittedName>
</protein>
<reference evidence="2" key="1">
    <citation type="submission" date="2023-03" db="EMBL/GenBank/DDBJ databases">
        <title>Massive genome expansion in bonnet fungi (Mycena s.s.) driven by repeated elements and novel gene families across ecological guilds.</title>
        <authorList>
            <consortium name="Lawrence Berkeley National Laboratory"/>
            <person name="Harder C.B."/>
            <person name="Miyauchi S."/>
            <person name="Viragh M."/>
            <person name="Kuo A."/>
            <person name="Thoen E."/>
            <person name="Andreopoulos B."/>
            <person name="Lu D."/>
            <person name="Skrede I."/>
            <person name="Drula E."/>
            <person name="Henrissat B."/>
            <person name="Morin E."/>
            <person name="Kohler A."/>
            <person name="Barry K."/>
            <person name="LaButti K."/>
            <person name="Morin E."/>
            <person name="Salamov A."/>
            <person name="Lipzen A."/>
            <person name="Mereny Z."/>
            <person name="Hegedus B."/>
            <person name="Baldrian P."/>
            <person name="Stursova M."/>
            <person name="Weitz H."/>
            <person name="Taylor A."/>
            <person name="Grigoriev I.V."/>
            <person name="Nagy L.G."/>
            <person name="Martin F."/>
            <person name="Kauserud H."/>
        </authorList>
    </citation>
    <scope>NUCLEOTIDE SEQUENCE</scope>
    <source>
        <strain evidence="2">CBHHK200</strain>
    </source>
</reference>
<organism evidence="2 3">
    <name type="scientific">Mycena alexandri</name>
    <dbReference type="NCBI Taxonomy" id="1745969"/>
    <lineage>
        <taxon>Eukaryota</taxon>
        <taxon>Fungi</taxon>
        <taxon>Dikarya</taxon>
        <taxon>Basidiomycota</taxon>
        <taxon>Agaricomycotina</taxon>
        <taxon>Agaricomycetes</taxon>
        <taxon>Agaricomycetidae</taxon>
        <taxon>Agaricales</taxon>
        <taxon>Marasmiineae</taxon>
        <taxon>Mycenaceae</taxon>
        <taxon>Mycena</taxon>
    </lineage>
</organism>
<accession>A0AAD6SQE2</accession>
<dbReference type="EMBL" id="JARJCM010000089">
    <property type="protein sequence ID" value="KAJ7030648.1"/>
    <property type="molecule type" value="Genomic_DNA"/>
</dbReference>
<feature type="region of interest" description="Disordered" evidence="1">
    <location>
        <begin position="26"/>
        <end position="55"/>
    </location>
</feature>
<name>A0AAD6SQE2_9AGAR</name>
<comment type="caution">
    <text evidence="2">The sequence shown here is derived from an EMBL/GenBank/DDBJ whole genome shotgun (WGS) entry which is preliminary data.</text>
</comment>
<sequence>MAPALNTAQLAQVAALQARLTQEIASRSAANPNDPTDPASDASTGTARLRSEVDDTDDFTNSLMEDWSIPYTLEEGRVAKRQKNLSGPSDNDADIFLRARLLSSSISIYAQKKYKLSDTLAKTCLDYAHCALLSPKAKNYRNIKDQQTIAAIILAVMRELGVSDLPPAMETGRVDVLLKFLNKALTTKRYQIKYHLFGSLLADEKVDIATLTRSCLGTSPAVPTAALYQRIALLRSIALEFKNSGKATGGDDAKDDSKDKFWPEVDSRLAAYHQMTPGDRQVLYEMAYREDITSHGETDKTIPITLMQNVETWLQTLNTAMEK</sequence>
<gene>
    <name evidence="2" type="ORF">C8F04DRAFT_1236456</name>
</gene>
<proteinExistence type="predicted"/>